<dbReference type="Proteomes" id="UP000252698">
    <property type="component" value="Chromosome"/>
</dbReference>
<feature type="domain" description="DUF306" evidence="2">
    <location>
        <begin position="44"/>
        <end position="147"/>
    </location>
</feature>
<dbReference type="PANTHER" id="PTHR35535:SF2">
    <property type="entry name" value="DUF306 DOMAIN-CONTAINING PROTEIN"/>
    <property type="match status" value="1"/>
</dbReference>
<keyword evidence="1" id="KW-0732">Signal</keyword>
<protein>
    <submittedName>
        <fullName evidence="3">META domain-containing protein</fullName>
    </submittedName>
</protein>
<dbReference type="RefSeq" id="WP_114245670.1">
    <property type="nucleotide sequence ID" value="NZ_CP027306.1"/>
</dbReference>
<reference evidence="3 4" key="1">
    <citation type="journal article" date="2018" name="Front. Microbiol.">
        <title>Genome Sequencing of Streptomyces atratus SCSIOZH16 and Activation Production of Nocardamine via Metabolic Engineering.</title>
        <authorList>
            <person name="Li Y."/>
            <person name="Zhang C."/>
            <person name="Liu C."/>
            <person name="Ju J."/>
            <person name="Ma J."/>
        </authorList>
    </citation>
    <scope>NUCLEOTIDE SEQUENCE [LARGE SCALE GENOMIC DNA]</scope>
    <source>
        <strain evidence="3 4">SCSIO_ZH16</strain>
    </source>
</reference>
<gene>
    <name evidence="3" type="ORF">C5746_21815</name>
</gene>
<feature type="domain" description="DUF306" evidence="2">
    <location>
        <begin position="155"/>
        <end position="263"/>
    </location>
</feature>
<accession>A0A2Z5JH43</accession>
<evidence type="ECO:0000313" key="3">
    <source>
        <dbReference type="EMBL" id="AXE79125.1"/>
    </source>
</evidence>
<evidence type="ECO:0000259" key="2">
    <source>
        <dbReference type="Pfam" id="PF03724"/>
    </source>
</evidence>
<feature type="chain" id="PRO_5016354490" evidence="1">
    <location>
        <begin position="28"/>
        <end position="273"/>
    </location>
</feature>
<organism evidence="3 4">
    <name type="scientific">Streptomyces atratus</name>
    <dbReference type="NCBI Taxonomy" id="1893"/>
    <lineage>
        <taxon>Bacteria</taxon>
        <taxon>Bacillati</taxon>
        <taxon>Actinomycetota</taxon>
        <taxon>Actinomycetes</taxon>
        <taxon>Kitasatosporales</taxon>
        <taxon>Streptomycetaceae</taxon>
        <taxon>Streptomyces</taxon>
    </lineage>
</organism>
<proteinExistence type="predicted"/>
<dbReference type="GeneID" id="95521071"/>
<dbReference type="Pfam" id="PF03724">
    <property type="entry name" value="META"/>
    <property type="match status" value="2"/>
</dbReference>
<evidence type="ECO:0000313" key="4">
    <source>
        <dbReference type="Proteomes" id="UP000252698"/>
    </source>
</evidence>
<dbReference type="PANTHER" id="PTHR35535">
    <property type="entry name" value="HEAT SHOCK PROTEIN HSLJ"/>
    <property type="match status" value="1"/>
</dbReference>
<evidence type="ECO:0000256" key="1">
    <source>
        <dbReference type="SAM" id="SignalP"/>
    </source>
</evidence>
<dbReference type="KEGG" id="sata:C5746_21815"/>
<dbReference type="AlphaFoldDB" id="A0A2Z5JH43"/>
<dbReference type="Gene3D" id="2.40.128.270">
    <property type="match status" value="2"/>
</dbReference>
<dbReference type="InterPro" id="IPR053147">
    <property type="entry name" value="Hsp_HslJ-like"/>
</dbReference>
<dbReference type="InterPro" id="IPR005184">
    <property type="entry name" value="DUF306_Meta_HslJ"/>
</dbReference>
<sequence length="273" mass="27759">MRNQGTAVGVLALLALAACGTETGAGAGSGSGSDGGAVRTDLPVTGVRWGVESVTVDGKRTAAPSGAHVEIDSKGRATGNYGCNRFTADVRIHGETITVGPGTSTSMACEKDVQRFEAAMSGAFSGELTAAVAKKTLVLSAENGDSIALTAQRPARLTGTTWTVTTLVSGTVASSLPAGAQERARLSFGKDGSVQGTLGCNRFRGTAAVSGSTITFGRIDGTKMMCPASRMKLERELLAILDGRTTYRIDHRTLSLTAENGKGLGASATGTRG</sequence>
<feature type="signal peptide" evidence="1">
    <location>
        <begin position="1"/>
        <end position="27"/>
    </location>
</feature>
<dbReference type="EMBL" id="CP027306">
    <property type="protein sequence ID" value="AXE79125.1"/>
    <property type="molecule type" value="Genomic_DNA"/>
</dbReference>
<dbReference type="InterPro" id="IPR038670">
    <property type="entry name" value="HslJ-like_sf"/>
</dbReference>
<dbReference type="PROSITE" id="PS51257">
    <property type="entry name" value="PROKAR_LIPOPROTEIN"/>
    <property type="match status" value="1"/>
</dbReference>
<name>A0A2Z5JH43_STRAR</name>